<dbReference type="InterPro" id="IPR002999">
    <property type="entry name" value="Tudor"/>
</dbReference>
<dbReference type="GO" id="GO:0003723">
    <property type="term" value="F:RNA binding"/>
    <property type="evidence" value="ECO:0007669"/>
    <property type="project" value="UniProtKB-UniRule"/>
</dbReference>
<dbReference type="SMART" id="SM00360">
    <property type="entry name" value="RRM"/>
    <property type="match status" value="1"/>
</dbReference>
<evidence type="ECO:0000259" key="9">
    <source>
        <dbReference type="PROSITE" id="PS50304"/>
    </source>
</evidence>
<dbReference type="AlphaFoldDB" id="A0A195C2N6"/>
<gene>
    <name evidence="11" type="ORF">ALC62_14896</name>
</gene>
<evidence type="ECO:0000313" key="12">
    <source>
        <dbReference type="Proteomes" id="UP000078542"/>
    </source>
</evidence>
<dbReference type="GO" id="GO:0008270">
    <property type="term" value="F:zinc ion binding"/>
    <property type="evidence" value="ECO:0007669"/>
    <property type="project" value="UniProtKB-KW"/>
</dbReference>
<feature type="domain" description="MYND-type" evidence="10">
    <location>
        <begin position="226"/>
        <end position="261"/>
    </location>
</feature>
<feature type="compositionally biased region" description="Polar residues" evidence="7">
    <location>
        <begin position="373"/>
        <end position="389"/>
    </location>
</feature>
<dbReference type="EMBL" id="KQ978379">
    <property type="protein sequence ID" value="KYM94453.1"/>
    <property type="molecule type" value="Genomic_DNA"/>
</dbReference>
<keyword evidence="3" id="KW-0862">Zinc</keyword>
<dbReference type="InterPro" id="IPR035979">
    <property type="entry name" value="RBD_domain_sf"/>
</dbReference>
<dbReference type="Proteomes" id="UP000078542">
    <property type="component" value="Unassembled WGS sequence"/>
</dbReference>
<evidence type="ECO:0000259" key="8">
    <source>
        <dbReference type="PROSITE" id="PS50102"/>
    </source>
</evidence>
<dbReference type="SUPFAM" id="SSF144232">
    <property type="entry name" value="HIT/MYND zinc finger-like"/>
    <property type="match status" value="1"/>
</dbReference>
<dbReference type="PANTHER" id="PTHR22948">
    <property type="entry name" value="TUDOR DOMAIN CONTAINING PROTEIN"/>
    <property type="match status" value="1"/>
</dbReference>
<keyword evidence="4 6" id="KW-0694">RNA-binding</keyword>
<evidence type="ECO:0000256" key="2">
    <source>
        <dbReference type="ARBA" id="ARBA00022771"/>
    </source>
</evidence>
<reference evidence="11 12" key="1">
    <citation type="submission" date="2016-03" db="EMBL/GenBank/DDBJ databases">
        <title>Cyphomyrmex costatus WGS genome.</title>
        <authorList>
            <person name="Nygaard S."/>
            <person name="Hu H."/>
            <person name="Boomsma J."/>
            <person name="Zhang G."/>
        </authorList>
    </citation>
    <scope>NUCLEOTIDE SEQUENCE [LARGE SCALE GENOMIC DNA]</scope>
    <source>
        <strain evidence="11">MS0001</strain>
        <tissue evidence="11">Whole body</tissue>
    </source>
</reference>
<dbReference type="SMART" id="SM00333">
    <property type="entry name" value="TUDOR"/>
    <property type="match status" value="4"/>
</dbReference>
<dbReference type="SUPFAM" id="SSF54928">
    <property type="entry name" value="RNA-binding domain, RBD"/>
    <property type="match status" value="1"/>
</dbReference>
<feature type="region of interest" description="Disordered" evidence="7">
    <location>
        <begin position="343"/>
        <end position="406"/>
    </location>
</feature>
<dbReference type="InterPro" id="IPR002893">
    <property type="entry name" value="Znf_MYND"/>
</dbReference>
<dbReference type="Pfam" id="PF00076">
    <property type="entry name" value="RRM_1"/>
    <property type="match status" value="1"/>
</dbReference>
<evidence type="ECO:0008006" key="13">
    <source>
        <dbReference type="Google" id="ProtNLM"/>
    </source>
</evidence>
<evidence type="ECO:0000256" key="6">
    <source>
        <dbReference type="PROSITE-ProRule" id="PRU00176"/>
    </source>
</evidence>
<dbReference type="PANTHER" id="PTHR22948:SF29">
    <property type="entry name" value="FI02030P-RELATED"/>
    <property type="match status" value="1"/>
</dbReference>
<feature type="domain" description="RRM" evidence="8">
    <location>
        <begin position="5"/>
        <end position="73"/>
    </location>
</feature>
<keyword evidence="2 5" id="KW-0863">Zinc-finger</keyword>
<dbReference type="CDD" id="cd00590">
    <property type="entry name" value="RRM_SF"/>
    <property type="match status" value="1"/>
</dbReference>
<dbReference type="Gene3D" id="2.30.30.140">
    <property type="match status" value="4"/>
</dbReference>
<feature type="domain" description="Tudor" evidence="9">
    <location>
        <begin position="853"/>
        <end position="912"/>
    </location>
</feature>
<sequence length="1181" mass="135100">MDAEYTIYVTNLPIELNEDGIRDIFSQYGKIKEMFYPRNATWAYVTYGTYREAELAMRELHEKRPLCLKVALAKDKSTKEEVYFEKPKVINTTDSPSPIYSDLKYQSMGRGQSTHVFRKHVMPHLTVPTNFANCGSLSSLPSCLQTHDIYEMEDPYMSSNKLWTRGVVTVTPDGKRHVSLGRGYTLYEYPESYPKIEDCILKVYQQRKNGLYEYSKDKFKNEVQNCSVCSTKTTTHCEKCCTYYCSKACQLEDWPQHQAKCERIPALVEEVDISSLQINQDTNQIKRTSTPNVEKIAKTGDVKLRRPNTFNMMKVENSNNTSANINEHKTNIEVTCNFIDRNQHNHNYRNNSKTTDFKERYDNSNIRDRTSNNDRNFPPQRNSFQNNKGSADYNDRENTSRQGNFSSNTSVCVNNDLAFYKDTQLSKTKFLAVQVIISLDNDEYWICKLEDIDARTNLMMNLQDVAKKSRNVQPIIGEVYGVLYETIWQRAIITSLNPTKVHFIDFGNDEILEKNSEIKDIGDLIKFPKFARKIRLAQGTSDKYRNLQSGEKISVKMLSKNYDKTIVVDVEEEQSTAENLSSHTESASNGAKKKFVPQKNVDILPNNKSTNASTMIQQIPSVLDALADLRQHNSELQINAFIQIFESTQKNVYNATFFPQVFSTEIKMVLEDIQDECSKIQVLADYIPKVGELVCGKWDGSWYRGYISTHPQSIFAIDETRILQVTEIVPCPKKYSNICAFGVICEINSTVKLEMDSSYECTSISSEKSSKQSLEIQMHVNSEVIQAVLKTWKLTNSSNLFELKSGSKICLTSYRNYYYMFARSLEEADVEHYNNVMQSVAQYAQTAPNLTEPPLDGEIVIAPFEEDGNSYRAMVLKKTQNNKVKIVYIDFGNITEIDTKNLKVMPCHSQQQSCAVKVILKDVPRDVPMNQDVDMYLRHLSGTEVPLVCTFESSAKDGVRLTILDTGECVNDKINQLLIPGWKKENNDDNTCYMLNNIKTAILGRVGETVNAMVVYQREDVTSYMMGPLDVDLITHLEEMPKMLKEYAEKNDYYLPRKEELCVALYDGAWYRAACLNPKKSYMTAEIFFIDYGNIEIVEHKNIRLMPKDFILPEAFASICSVVNLAPIDGNGKYSEAVQNKLKELVVDNTPIKIKIVQSDDGCYEIELPEIRAALIEHGLL</sequence>
<dbReference type="PROSITE" id="PS50102">
    <property type="entry name" value="RRM"/>
    <property type="match status" value="1"/>
</dbReference>
<dbReference type="SUPFAM" id="SSF63748">
    <property type="entry name" value="Tudor/PWWP/MBT"/>
    <property type="match status" value="4"/>
</dbReference>
<dbReference type="FunFam" id="2.30.30.140:FF:000018">
    <property type="entry name" value="Serine/threonine-protein kinase 31"/>
    <property type="match status" value="1"/>
</dbReference>
<dbReference type="Gene3D" id="3.30.70.330">
    <property type="match status" value="1"/>
</dbReference>
<feature type="domain" description="Tudor" evidence="9">
    <location>
        <begin position="1055"/>
        <end position="1113"/>
    </location>
</feature>
<dbReference type="InterPro" id="IPR012677">
    <property type="entry name" value="Nucleotide-bd_a/b_plait_sf"/>
</dbReference>
<dbReference type="STRING" id="456900.A0A195C2N6"/>
<feature type="compositionally biased region" description="Basic and acidic residues" evidence="7">
    <location>
        <begin position="355"/>
        <end position="372"/>
    </location>
</feature>
<evidence type="ECO:0000259" key="10">
    <source>
        <dbReference type="PROSITE" id="PS50865"/>
    </source>
</evidence>
<protein>
    <recommendedName>
        <fullName evidence="13">Tudor domain-containing protein 1</fullName>
    </recommendedName>
</protein>
<organism evidence="11 12">
    <name type="scientific">Cyphomyrmex costatus</name>
    <dbReference type="NCBI Taxonomy" id="456900"/>
    <lineage>
        <taxon>Eukaryota</taxon>
        <taxon>Metazoa</taxon>
        <taxon>Ecdysozoa</taxon>
        <taxon>Arthropoda</taxon>
        <taxon>Hexapoda</taxon>
        <taxon>Insecta</taxon>
        <taxon>Pterygota</taxon>
        <taxon>Neoptera</taxon>
        <taxon>Endopterygota</taxon>
        <taxon>Hymenoptera</taxon>
        <taxon>Apocrita</taxon>
        <taxon>Aculeata</taxon>
        <taxon>Formicoidea</taxon>
        <taxon>Formicidae</taxon>
        <taxon>Myrmicinae</taxon>
        <taxon>Cyphomyrmex</taxon>
    </lineage>
</organism>
<keyword evidence="1" id="KW-0479">Metal-binding</keyword>
<dbReference type="Pfam" id="PF00567">
    <property type="entry name" value="TUDOR"/>
    <property type="match status" value="2"/>
</dbReference>
<keyword evidence="12" id="KW-1185">Reference proteome</keyword>
<name>A0A195C2N6_9HYME</name>
<evidence type="ECO:0000313" key="11">
    <source>
        <dbReference type="EMBL" id="KYM94453.1"/>
    </source>
</evidence>
<dbReference type="InterPro" id="IPR050621">
    <property type="entry name" value="Tudor_domain_containing"/>
</dbReference>
<evidence type="ECO:0000256" key="7">
    <source>
        <dbReference type="SAM" id="MobiDB-lite"/>
    </source>
</evidence>
<evidence type="ECO:0000256" key="3">
    <source>
        <dbReference type="ARBA" id="ARBA00022833"/>
    </source>
</evidence>
<dbReference type="InterPro" id="IPR000504">
    <property type="entry name" value="RRM_dom"/>
</dbReference>
<dbReference type="CDD" id="cd20379">
    <property type="entry name" value="Tudor_dTUD-like"/>
    <property type="match status" value="1"/>
</dbReference>
<proteinExistence type="predicted"/>
<dbReference type="Gene3D" id="6.10.140.2220">
    <property type="match status" value="1"/>
</dbReference>
<dbReference type="PROSITE" id="PS50865">
    <property type="entry name" value="ZF_MYND_2"/>
    <property type="match status" value="1"/>
</dbReference>
<evidence type="ECO:0000256" key="5">
    <source>
        <dbReference type="PROSITE-ProRule" id="PRU00134"/>
    </source>
</evidence>
<evidence type="ECO:0000256" key="4">
    <source>
        <dbReference type="ARBA" id="ARBA00022884"/>
    </source>
</evidence>
<evidence type="ECO:0000256" key="1">
    <source>
        <dbReference type="ARBA" id="ARBA00022723"/>
    </source>
</evidence>
<dbReference type="PROSITE" id="PS50304">
    <property type="entry name" value="TUDOR"/>
    <property type="match status" value="2"/>
</dbReference>
<accession>A0A195C2N6</accession>